<dbReference type="Pfam" id="PF16987">
    <property type="entry name" value="KIX_2"/>
    <property type="match status" value="1"/>
</dbReference>
<evidence type="ECO:0000256" key="2">
    <source>
        <dbReference type="ARBA" id="ARBA00023242"/>
    </source>
</evidence>
<protein>
    <recommendedName>
        <fullName evidence="3">Mediator complex subunit 15 KIX domain-containing protein</fullName>
    </recommendedName>
</protein>
<comment type="caution">
    <text evidence="4">The sequence shown here is derived from an EMBL/GenBank/DDBJ whole genome shotgun (WGS) entry which is preliminary data.</text>
</comment>
<dbReference type="InterPro" id="IPR036546">
    <property type="entry name" value="MED15_KIX"/>
</dbReference>
<proteinExistence type="predicted"/>
<comment type="subcellular location">
    <subcellularLocation>
        <location evidence="1">Nucleus</location>
    </subcellularLocation>
</comment>
<feature type="domain" description="Mediator complex subunit 15 KIX" evidence="3">
    <location>
        <begin position="3"/>
        <end position="40"/>
    </location>
</feature>
<evidence type="ECO:0000256" key="1">
    <source>
        <dbReference type="ARBA" id="ARBA00004123"/>
    </source>
</evidence>
<dbReference type="EMBL" id="QEFC01000625">
    <property type="protein sequence ID" value="KAE9463028.1"/>
    <property type="molecule type" value="Genomic_DNA"/>
</dbReference>
<keyword evidence="2" id="KW-0539">Nucleus</keyword>
<gene>
    <name evidence="4" type="ORF">C3L33_05062</name>
</gene>
<dbReference type="GO" id="GO:0005634">
    <property type="term" value="C:nucleus"/>
    <property type="evidence" value="ECO:0007669"/>
    <property type="project" value="UniProtKB-SubCell"/>
</dbReference>
<evidence type="ECO:0000313" key="5">
    <source>
        <dbReference type="Proteomes" id="UP000428333"/>
    </source>
</evidence>
<sequence>MSRMDTLKRHVPFSGQEGLQELKKIAVRFEEKICTSATSQIPGSLGNQGQLLPIPMAANQAQARQQLLSQNIQNNMAATAVQGSANLASALPTIGGLPPSMPNVVGQNSSFQDIQNSLGFLRTQSETQWGKGRLPIFFPISKADAR</sequence>
<dbReference type="GO" id="GO:0003712">
    <property type="term" value="F:transcription coregulator activity"/>
    <property type="evidence" value="ECO:0007669"/>
    <property type="project" value="InterPro"/>
</dbReference>
<dbReference type="Gene3D" id="1.10.246.20">
    <property type="entry name" value="Coactivator CBP, KIX domain"/>
    <property type="match status" value="1"/>
</dbReference>
<dbReference type="GO" id="GO:0006355">
    <property type="term" value="P:regulation of DNA-templated transcription"/>
    <property type="evidence" value="ECO:0007669"/>
    <property type="project" value="InterPro"/>
</dbReference>
<feature type="non-terminal residue" evidence="4">
    <location>
        <position position="1"/>
    </location>
</feature>
<dbReference type="AlphaFoldDB" id="A0A6A4M932"/>
<evidence type="ECO:0000313" key="4">
    <source>
        <dbReference type="EMBL" id="KAE9463028.1"/>
    </source>
</evidence>
<accession>A0A6A4M932</accession>
<evidence type="ECO:0000259" key="3">
    <source>
        <dbReference type="Pfam" id="PF16987"/>
    </source>
</evidence>
<keyword evidence="5" id="KW-1185">Reference proteome</keyword>
<organism evidence="4 5">
    <name type="scientific">Rhododendron williamsianum</name>
    <dbReference type="NCBI Taxonomy" id="262921"/>
    <lineage>
        <taxon>Eukaryota</taxon>
        <taxon>Viridiplantae</taxon>
        <taxon>Streptophyta</taxon>
        <taxon>Embryophyta</taxon>
        <taxon>Tracheophyta</taxon>
        <taxon>Spermatophyta</taxon>
        <taxon>Magnoliopsida</taxon>
        <taxon>eudicotyledons</taxon>
        <taxon>Gunneridae</taxon>
        <taxon>Pentapetalae</taxon>
        <taxon>asterids</taxon>
        <taxon>Ericales</taxon>
        <taxon>Ericaceae</taxon>
        <taxon>Ericoideae</taxon>
        <taxon>Rhodoreae</taxon>
        <taxon>Rhododendron</taxon>
    </lineage>
</organism>
<dbReference type="InterPro" id="IPR036529">
    <property type="entry name" value="KIX_dom_sf"/>
</dbReference>
<dbReference type="OrthoDB" id="1912459at2759"/>
<name>A0A6A4M932_9ERIC</name>
<reference evidence="4 5" key="1">
    <citation type="journal article" date="2019" name="Genome Biol. Evol.">
        <title>The Rhododendron genome and chromosomal organization provide insight into shared whole-genome duplications across the heath family (Ericaceae).</title>
        <authorList>
            <person name="Soza V.L."/>
            <person name="Lindsley D."/>
            <person name="Waalkes A."/>
            <person name="Ramage E."/>
            <person name="Patwardhan R.P."/>
            <person name="Burton J.N."/>
            <person name="Adey A."/>
            <person name="Kumar A."/>
            <person name="Qiu R."/>
            <person name="Shendure J."/>
            <person name="Hall B."/>
        </authorList>
    </citation>
    <scope>NUCLEOTIDE SEQUENCE [LARGE SCALE GENOMIC DNA]</scope>
    <source>
        <strain evidence="4">RSF 1966-606</strain>
    </source>
</reference>
<dbReference type="Proteomes" id="UP000428333">
    <property type="component" value="Linkage Group LG03"/>
</dbReference>